<dbReference type="GeneID" id="39746313"/>
<dbReference type="Pfam" id="PF12319">
    <property type="entry name" value="TryThrA_C"/>
    <property type="match status" value="1"/>
</dbReference>
<evidence type="ECO:0000259" key="3">
    <source>
        <dbReference type="Pfam" id="PF12319"/>
    </source>
</evidence>
<keyword evidence="2" id="KW-0472">Membrane</keyword>
<dbReference type="InterPro" id="IPR022089">
    <property type="entry name" value="Plasmodium-antigen_C"/>
</dbReference>
<proteinExistence type="predicted"/>
<evidence type="ECO:0000256" key="1">
    <source>
        <dbReference type="SAM" id="MobiDB-lite"/>
    </source>
</evidence>
<feature type="region of interest" description="Disordered" evidence="1">
    <location>
        <begin position="99"/>
        <end position="127"/>
    </location>
</feature>
<keyword evidence="2" id="KW-0812">Transmembrane</keyword>
<accession>A0A1Y1JFT0</accession>
<sequence length="442" mass="53867">MENIKDFQELTTKTLSLPVIRETGRDSLLSIYQSFNKGNIFNGIVLVVFLIFLYYLFQILSTLGNKVKRLARNAISFKEGENVDVEKERNELMNTSVYKTKGNGKEEKINNTKNEPRNNNEQKESNHDKIKAITRIFEKKGVKYNTNIEGNDKRILKLTEINIDNSKNKINLLHKITESNKKEKIRNLIKKMNPLQIIDHNDQNSNEELHEDKSDEWKNMEWNNWMTKTEDEWKIFNTSIENEKTSWIQANEKEWDDWLESIQNKWIYYNENMDEEHKINLLTKSSEWDETQWVEWIKTECKQYIEQEWKKWLRQKESNLGNWVVNKWIQWKNSKITEWLMTDWRIQDEASCSNYDYNKITNLLKRKERKKWNICRERINKEREEWNAWVQSKENLYVNTRWSKWSKWKKNKSFVLSKLVEMFINKLIIEKQWTKWTQTEYN</sequence>
<evidence type="ECO:0000256" key="2">
    <source>
        <dbReference type="SAM" id="Phobius"/>
    </source>
</evidence>
<dbReference type="OMA" id="EWKIFNT"/>
<reference evidence="5" key="1">
    <citation type="submission" date="2017-04" db="EMBL/GenBank/DDBJ databases">
        <title>Plasmodium gonderi genome.</title>
        <authorList>
            <person name="Arisue N."/>
            <person name="Honma H."/>
            <person name="Kawai S."/>
            <person name="Tougan T."/>
            <person name="Tanabe K."/>
            <person name="Horii T."/>
        </authorList>
    </citation>
    <scope>NUCLEOTIDE SEQUENCE [LARGE SCALE GENOMIC DNA]</scope>
    <source>
        <strain evidence="5">ATCC 30045</strain>
    </source>
</reference>
<dbReference type="Proteomes" id="UP000195521">
    <property type="component" value="Unassembled WGS sequence"/>
</dbReference>
<comment type="caution">
    <text evidence="4">The sequence shown here is derived from an EMBL/GenBank/DDBJ whole genome shotgun (WGS) entry which is preliminary data.</text>
</comment>
<keyword evidence="5" id="KW-1185">Reference proteome</keyword>
<feature type="domain" description="Tryptophan/threonine-rich plasmodium antigen C-terminal" evidence="3">
    <location>
        <begin position="221"/>
        <end position="436"/>
    </location>
</feature>
<evidence type="ECO:0000313" key="5">
    <source>
        <dbReference type="Proteomes" id="UP000195521"/>
    </source>
</evidence>
<dbReference type="RefSeq" id="XP_028542191.1">
    <property type="nucleotide sequence ID" value="XM_028686390.1"/>
</dbReference>
<dbReference type="EMBL" id="BDQF01000005">
    <property type="protein sequence ID" value="GAW79602.1"/>
    <property type="molecule type" value="Genomic_DNA"/>
</dbReference>
<evidence type="ECO:0000313" key="4">
    <source>
        <dbReference type="EMBL" id="GAW79602.1"/>
    </source>
</evidence>
<protein>
    <submittedName>
        <fullName evidence="4">Tryptophan-rich antigen</fullName>
    </submittedName>
</protein>
<organism evidence="4 5">
    <name type="scientific">Plasmodium gonderi</name>
    <dbReference type="NCBI Taxonomy" id="77519"/>
    <lineage>
        <taxon>Eukaryota</taxon>
        <taxon>Sar</taxon>
        <taxon>Alveolata</taxon>
        <taxon>Apicomplexa</taxon>
        <taxon>Aconoidasida</taxon>
        <taxon>Haemosporida</taxon>
        <taxon>Plasmodiidae</taxon>
        <taxon>Plasmodium</taxon>
        <taxon>Plasmodium (Plasmodium)</taxon>
    </lineage>
</organism>
<dbReference type="OrthoDB" id="385985at2759"/>
<gene>
    <name evidence="4" type="ORF">PGO_050120</name>
</gene>
<name>A0A1Y1JFT0_PLAGO</name>
<feature type="compositionally biased region" description="Basic and acidic residues" evidence="1">
    <location>
        <begin position="103"/>
        <end position="127"/>
    </location>
</feature>
<keyword evidence="2" id="KW-1133">Transmembrane helix</keyword>
<feature type="transmembrane region" description="Helical" evidence="2">
    <location>
        <begin position="40"/>
        <end position="60"/>
    </location>
</feature>
<dbReference type="AlphaFoldDB" id="A0A1Y1JFT0"/>